<evidence type="ECO:0000313" key="2">
    <source>
        <dbReference type="Proteomes" id="UP000240971"/>
    </source>
</evidence>
<name>A0A2P8H839_CHINA</name>
<dbReference type="RefSeq" id="WP_106531518.1">
    <property type="nucleotide sequence ID" value="NZ_PYAW01000013.1"/>
</dbReference>
<dbReference type="OrthoDB" id="664849at2"/>
<gene>
    <name evidence="1" type="ORF">CLV51_11316</name>
</gene>
<protein>
    <recommendedName>
        <fullName evidence="3">SnoaL-like protein</fullName>
    </recommendedName>
</protein>
<dbReference type="Proteomes" id="UP000240971">
    <property type="component" value="Unassembled WGS sequence"/>
</dbReference>
<proteinExistence type="predicted"/>
<dbReference type="PROSITE" id="PS51257">
    <property type="entry name" value="PROKAR_LIPOPROTEIN"/>
    <property type="match status" value="1"/>
</dbReference>
<reference evidence="1 2" key="1">
    <citation type="submission" date="2018-03" db="EMBL/GenBank/DDBJ databases">
        <title>Genomic Encyclopedia of Archaeal and Bacterial Type Strains, Phase II (KMG-II): from individual species to whole genera.</title>
        <authorList>
            <person name="Goeker M."/>
        </authorList>
    </citation>
    <scope>NUCLEOTIDE SEQUENCE [LARGE SCALE GENOMIC DNA]</scope>
    <source>
        <strain evidence="1 2">DSM 24859</strain>
    </source>
</reference>
<evidence type="ECO:0008006" key="3">
    <source>
        <dbReference type="Google" id="ProtNLM"/>
    </source>
</evidence>
<organism evidence="1 2">
    <name type="scientific">Chitinophaga niastensis</name>
    <dbReference type="NCBI Taxonomy" id="536980"/>
    <lineage>
        <taxon>Bacteria</taxon>
        <taxon>Pseudomonadati</taxon>
        <taxon>Bacteroidota</taxon>
        <taxon>Chitinophagia</taxon>
        <taxon>Chitinophagales</taxon>
        <taxon>Chitinophagaceae</taxon>
        <taxon>Chitinophaga</taxon>
    </lineage>
</organism>
<comment type="caution">
    <text evidence="1">The sequence shown here is derived from an EMBL/GenBank/DDBJ whole genome shotgun (WGS) entry which is preliminary data.</text>
</comment>
<accession>A0A2P8H839</accession>
<keyword evidence="2" id="KW-1185">Reference proteome</keyword>
<dbReference type="AlphaFoldDB" id="A0A2P8H839"/>
<evidence type="ECO:0000313" key="1">
    <source>
        <dbReference type="EMBL" id="PSL42378.1"/>
    </source>
</evidence>
<dbReference type="EMBL" id="PYAW01000013">
    <property type="protein sequence ID" value="PSL42378.1"/>
    <property type="molecule type" value="Genomic_DNA"/>
</dbReference>
<sequence>MRKIYLFAAITFLVACTSSTDKSKTEAVKISDSDSAKQESLTYPYTPGYSSDFEIGDAKKAQILLELYQNWDNNTLDNSKSSFADIDTMYFSDGTMFAGSRDSLFVVAKKMRGQMGSVVDSIHAWAPLRSKDRKEDWVLIWTREHSTDSKGKKTAKELQETWRFDKNGKINLMYQYAQLPPKMPSPPKK</sequence>